<gene>
    <name evidence="1" type="ORF">RJT34_00459</name>
</gene>
<proteinExistence type="predicted"/>
<protein>
    <submittedName>
        <fullName evidence="1">Uncharacterized protein</fullName>
    </submittedName>
</protein>
<dbReference type="EMBL" id="JAYKXN010000001">
    <property type="protein sequence ID" value="KAK7316756.1"/>
    <property type="molecule type" value="Genomic_DNA"/>
</dbReference>
<evidence type="ECO:0000313" key="1">
    <source>
        <dbReference type="EMBL" id="KAK7316756.1"/>
    </source>
</evidence>
<dbReference type="AlphaFoldDB" id="A0AAN9KH54"/>
<keyword evidence="2" id="KW-1185">Reference proteome</keyword>
<organism evidence="1 2">
    <name type="scientific">Clitoria ternatea</name>
    <name type="common">Butterfly pea</name>
    <dbReference type="NCBI Taxonomy" id="43366"/>
    <lineage>
        <taxon>Eukaryota</taxon>
        <taxon>Viridiplantae</taxon>
        <taxon>Streptophyta</taxon>
        <taxon>Embryophyta</taxon>
        <taxon>Tracheophyta</taxon>
        <taxon>Spermatophyta</taxon>
        <taxon>Magnoliopsida</taxon>
        <taxon>eudicotyledons</taxon>
        <taxon>Gunneridae</taxon>
        <taxon>Pentapetalae</taxon>
        <taxon>rosids</taxon>
        <taxon>fabids</taxon>
        <taxon>Fabales</taxon>
        <taxon>Fabaceae</taxon>
        <taxon>Papilionoideae</taxon>
        <taxon>50 kb inversion clade</taxon>
        <taxon>NPAAA clade</taxon>
        <taxon>indigoferoid/millettioid clade</taxon>
        <taxon>Phaseoleae</taxon>
        <taxon>Clitoria</taxon>
    </lineage>
</organism>
<evidence type="ECO:0000313" key="2">
    <source>
        <dbReference type="Proteomes" id="UP001359559"/>
    </source>
</evidence>
<name>A0AAN9KH54_CLITE</name>
<sequence length="92" mass="10186">MMVGTIIFYIQLGVTQWSKVDYHGDIQRISSYKSEHVANPDEIFPRWSGKRWKASRVVMVVKADCCGGCVATPCYGGCAAGFLFLFMTIGAL</sequence>
<reference evidence="1 2" key="1">
    <citation type="submission" date="2024-01" db="EMBL/GenBank/DDBJ databases">
        <title>The genomes of 5 underutilized Papilionoideae crops provide insights into root nodulation and disease resistance.</title>
        <authorList>
            <person name="Yuan L."/>
        </authorList>
    </citation>
    <scope>NUCLEOTIDE SEQUENCE [LARGE SCALE GENOMIC DNA]</scope>
    <source>
        <strain evidence="1">LY-2023</strain>
        <tissue evidence="1">Leaf</tissue>
    </source>
</reference>
<comment type="caution">
    <text evidence="1">The sequence shown here is derived from an EMBL/GenBank/DDBJ whole genome shotgun (WGS) entry which is preliminary data.</text>
</comment>
<dbReference type="Proteomes" id="UP001359559">
    <property type="component" value="Unassembled WGS sequence"/>
</dbReference>
<accession>A0AAN9KH54</accession>